<organism evidence="1 2">
    <name type="scientific">Ancylostoma ceylanicum</name>
    <dbReference type="NCBI Taxonomy" id="53326"/>
    <lineage>
        <taxon>Eukaryota</taxon>
        <taxon>Metazoa</taxon>
        <taxon>Ecdysozoa</taxon>
        <taxon>Nematoda</taxon>
        <taxon>Chromadorea</taxon>
        <taxon>Rhabditida</taxon>
        <taxon>Rhabditina</taxon>
        <taxon>Rhabditomorpha</taxon>
        <taxon>Strongyloidea</taxon>
        <taxon>Ancylostomatidae</taxon>
        <taxon>Ancylostomatinae</taxon>
        <taxon>Ancylostoma</taxon>
    </lineage>
</organism>
<reference evidence="2" key="1">
    <citation type="journal article" date="2015" name="Nat. Genet.">
        <title>The genome and transcriptome of the zoonotic hookworm Ancylostoma ceylanicum identify infection-specific gene families.</title>
        <authorList>
            <person name="Schwarz E.M."/>
            <person name="Hu Y."/>
            <person name="Antoshechkin I."/>
            <person name="Miller M.M."/>
            <person name="Sternberg P.W."/>
            <person name="Aroian R.V."/>
        </authorList>
    </citation>
    <scope>NUCLEOTIDE SEQUENCE</scope>
    <source>
        <strain evidence="2">HY135</strain>
    </source>
</reference>
<proteinExistence type="predicted"/>
<gene>
    <name evidence="1" type="primary">Acey_s0192.g1359</name>
    <name evidence="1" type="ORF">Y032_0192g1359</name>
</gene>
<dbReference type="AlphaFoldDB" id="A0A016SQD6"/>
<sequence>MSSEQLLPCGGSDAHATVHGVPVVFSEVTPKQNLISQQWELLLWSIVIARALPFRKVESGGGKGNAEL</sequence>
<comment type="caution">
    <text evidence="1">The sequence shown here is derived from an EMBL/GenBank/DDBJ whole genome shotgun (WGS) entry which is preliminary data.</text>
</comment>
<evidence type="ECO:0000313" key="1">
    <source>
        <dbReference type="EMBL" id="EYB92581.1"/>
    </source>
</evidence>
<accession>A0A016SQD6</accession>
<protein>
    <submittedName>
        <fullName evidence="1">Uncharacterized protein</fullName>
    </submittedName>
</protein>
<name>A0A016SQD6_9BILA</name>
<dbReference type="EMBL" id="JARK01001528">
    <property type="protein sequence ID" value="EYB92581.1"/>
    <property type="molecule type" value="Genomic_DNA"/>
</dbReference>
<dbReference type="Proteomes" id="UP000024635">
    <property type="component" value="Unassembled WGS sequence"/>
</dbReference>
<keyword evidence="2" id="KW-1185">Reference proteome</keyword>
<evidence type="ECO:0000313" key="2">
    <source>
        <dbReference type="Proteomes" id="UP000024635"/>
    </source>
</evidence>